<accession>A0A1R1MLF1</accession>
<evidence type="ECO:0000259" key="10">
    <source>
        <dbReference type="PROSITE" id="PS51371"/>
    </source>
</evidence>
<dbReference type="FunFam" id="3.10.580.10:FF:000002">
    <property type="entry name" value="Magnesium/cobalt efflux protein CorC"/>
    <property type="match status" value="1"/>
</dbReference>
<keyword evidence="13" id="KW-1185">Reference proteome</keyword>
<proteinExistence type="predicted"/>
<dbReference type="SMART" id="SM00116">
    <property type="entry name" value="CBS"/>
    <property type="match status" value="2"/>
</dbReference>
<dbReference type="STRING" id="1914305.BLW93_04455"/>
<evidence type="ECO:0000256" key="5">
    <source>
        <dbReference type="ARBA" id="ARBA00023122"/>
    </source>
</evidence>
<dbReference type="Proteomes" id="UP000187408">
    <property type="component" value="Unassembled WGS sequence"/>
</dbReference>
<dbReference type="PANTHER" id="PTHR22777:SF17">
    <property type="entry name" value="UPF0053 PROTEIN SLL0260"/>
    <property type="match status" value="1"/>
</dbReference>
<dbReference type="InterPro" id="IPR005170">
    <property type="entry name" value="Transptr-assoc_dom"/>
</dbReference>
<evidence type="ECO:0000313" key="13">
    <source>
        <dbReference type="Proteomes" id="UP000187408"/>
    </source>
</evidence>
<feature type="domain" description="CNNM transmembrane" evidence="11">
    <location>
        <begin position="5"/>
        <end position="193"/>
    </location>
</feature>
<dbReference type="InterPro" id="IPR044751">
    <property type="entry name" value="Ion_transp-like_CBS"/>
</dbReference>
<reference evidence="12 13" key="1">
    <citation type="submission" date="2016-10" db="EMBL/GenBank/DDBJ databases">
        <title>Genome sequence of a sulfur-reducing bacterium Desulfurobacterium indicum K6013.</title>
        <authorList>
            <person name="Cao J."/>
            <person name="Shao Z."/>
            <person name="Alain K."/>
            <person name="Jebbar M."/>
        </authorList>
    </citation>
    <scope>NUCLEOTIDE SEQUENCE [LARGE SCALE GENOMIC DNA]</scope>
    <source>
        <strain evidence="12 13">K6013</strain>
    </source>
</reference>
<dbReference type="EMBL" id="MOEN01000013">
    <property type="protein sequence ID" value="OMH40550.1"/>
    <property type="molecule type" value="Genomic_DNA"/>
</dbReference>
<dbReference type="InterPro" id="IPR036318">
    <property type="entry name" value="FAD-bd_PCMH-like_sf"/>
</dbReference>
<comment type="caution">
    <text evidence="12">The sequence shown here is derived from an EMBL/GenBank/DDBJ whole genome shotgun (WGS) entry which is preliminary data.</text>
</comment>
<gene>
    <name evidence="12" type="ORF">BLW93_04455</name>
</gene>
<dbReference type="PROSITE" id="PS51846">
    <property type="entry name" value="CNNM"/>
    <property type="match status" value="1"/>
</dbReference>
<feature type="transmembrane region" description="Helical" evidence="9">
    <location>
        <begin position="14"/>
        <end position="36"/>
    </location>
</feature>
<dbReference type="SUPFAM" id="SSF54631">
    <property type="entry name" value="CBS-domain pair"/>
    <property type="match status" value="1"/>
</dbReference>
<evidence type="ECO:0000256" key="8">
    <source>
        <dbReference type="PROSITE-ProRule" id="PRU01193"/>
    </source>
</evidence>
<evidence type="ECO:0000256" key="7">
    <source>
        <dbReference type="PROSITE-ProRule" id="PRU00703"/>
    </source>
</evidence>
<keyword evidence="2 8" id="KW-0812">Transmembrane</keyword>
<dbReference type="InterPro" id="IPR046342">
    <property type="entry name" value="CBS_dom_sf"/>
</dbReference>
<comment type="subcellular location">
    <subcellularLocation>
        <location evidence="1">Membrane</location>
        <topology evidence="1">Multi-pass membrane protein</topology>
    </subcellularLocation>
</comment>
<dbReference type="SMART" id="SM01091">
    <property type="entry name" value="CorC_HlyC"/>
    <property type="match status" value="1"/>
</dbReference>
<keyword evidence="5 7" id="KW-0129">CBS domain</keyword>
<evidence type="ECO:0000256" key="4">
    <source>
        <dbReference type="ARBA" id="ARBA00022989"/>
    </source>
</evidence>
<dbReference type="GO" id="GO:0005886">
    <property type="term" value="C:plasma membrane"/>
    <property type="evidence" value="ECO:0007669"/>
    <property type="project" value="TreeGrafter"/>
</dbReference>
<keyword evidence="6 8" id="KW-0472">Membrane</keyword>
<evidence type="ECO:0008006" key="14">
    <source>
        <dbReference type="Google" id="ProtNLM"/>
    </source>
</evidence>
<evidence type="ECO:0000256" key="9">
    <source>
        <dbReference type="SAM" id="Phobius"/>
    </source>
</evidence>
<feature type="transmembrane region" description="Helical" evidence="9">
    <location>
        <begin position="134"/>
        <end position="157"/>
    </location>
</feature>
<dbReference type="GO" id="GO:0050660">
    <property type="term" value="F:flavin adenine dinucleotide binding"/>
    <property type="evidence" value="ECO:0007669"/>
    <property type="project" value="InterPro"/>
</dbReference>
<dbReference type="OrthoDB" id="9798188at2"/>
<organism evidence="12 13">
    <name type="scientific">Desulfurobacterium indicum</name>
    <dbReference type="NCBI Taxonomy" id="1914305"/>
    <lineage>
        <taxon>Bacteria</taxon>
        <taxon>Pseudomonadati</taxon>
        <taxon>Aquificota</taxon>
        <taxon>Aquificia</taxon>
        <taxon>Desulfurobacteriales</taxon>
        <taxon>Desulfurobacteriaceae</taxon>
        <taxon>Desulfurobacterium</taxon>
    </lineage>
</organism>
<keyword evidence="4 8" id="KW-1133">Transmembrane helix</keyword>
<dbReference type="InterPro" id="IPR016169">
    <property type="entry name" value="FAD-bd_PCMH_sub2"/>
</dbReference>
<feature type="transmembrane region" description="Helical" evidence="9">
    <location>
        <begin position="96"/>
        <end position="114"/>
    </location>
</feature>
<dbReference type="Gene3D" id="3.10.580.10">
    <property type="entry name" value="CBS-domain"/>
    <property type="match status" value="1"/>
</dbReference>
<evidence type="ECO:0000256" key="1">
    <source>
        <dbReference type="ARBA" id="ARBA00004141"/>
    </source>
</evidence>
<dbReference type="RefSeq" id="WP_076712906.1">
    <property type="nucleotide sequence ID" value="NZ_MOEN01000013.1"/>
</dbReference>
<evidence type="ECO:0000313" key="12">
    <source>
        <dbReference type="EMBL" id="OMH40550.1"/>
    </source>
</evidence>
<evidence type="ECO:0000256" key="2">
    <source>
        <dbReference type="ARBA" id="ARBA00022692"/>
    </source>
</evidence>
<dbReference type="InterPro" id="IPR002550">
    <property type="entry name" value="CNNM"/>
</dbReference>
<dbReference type="SUPFAM" id="SSF56176">
    <property type="entry name" value="FAD-binding/transporter-associated domain-like"/>
    <property type="match status" value="1"/>
</dbReference>
<sequence length="424" mass="48122">MDPGGGSSVITEGLILAVLLLFSALFSASETAFFSLNRLRLERLALAGDKTAKEIYNFLQNPAELIATILIGNEMVNIAISSTAALLFMDLFGERGSIYAVPSTVIALLLFGEVTPKTFAVKYSEKYAFFVVRFIKLVSFVLTPIRAVLITFVSLILKPFSIELFSEQKVISDEEFMILVEEGAKEGVIAKEEKDLIDRTLDLDESDVKEIMVPKHEVFALPADMKVKDALNEIKKRRFSRIPVYGKDLDDIKGILYTRKIIPIQLKDEDFERPVVEFTDKPFFVPEFKEIDDLLEEMQRKKKHLAIVVDEYGNTAGIVTLDDILSSLIGEIPDERQTEEKDFEKIENKKYRVNPSVSIEDFKDFFGIDEITEEEKDVDTVGGLVMRLLDRIPKKGDSVEWNGLRLKVERMEGNRIKSIIVERE</sequence>
<dbReference type="Pfam" id="PF03471">
    <property type="entry name" value="CorC_HlyC"/>
    <property type="match status" value="1"/>
</dbReference>
<feature type="domain" description="CBS" evidence="10">
    <location>
        <begin position="212"/>
        <end position="271"/>
    </location>
</feature>
<dbReference type="CDD" id="cd04590">
    <property type="entry name" value="CBS_pair_CorC_HlyC_assoc"/>
    <property type="match status" value="1"/>
</dbReference>
<dbReference type="Gene3D" id="3.30.465.10">
    <property type="match status" value="1"/>
</dbReference>
<dbReference type="PANTHER" id="PTHR22777">
    <property type="entry name" value="HEMOLYSIN-RELATED"/>
    <property type="match status" value="1"/>
</dbReference>
<dbReference type="Pfam" id="PF01595">
    <property type="entry name" value="CNNM"/>
    <property type="match status" value="1"/>
</dbReference>
<dbReference type="InterPro" id="IPR000644">
    <property type="entry name" value="CBS_dom"/>
</dbReference>
<feature type="domain" description="CBS" evidence="10">
    <location>
        <begin position="278"/>
        <end position="335"/>
    </location>
</feature>
<dbReference type="Pfam" id="PF00571">
    <property type="entry name" value="CBS"/>
    <property type="match status" value="2"/>
</dbReference>
<dbReference type="PROSITE" id="PS51371">
    <property type="entry name" value="CBS"/>
    <property type="match status" value="2"/>
</dbReference>
<evidence type="ECO:0000256" key="6">
    <source>
        <dbReference type="ARBA" id="ARBA00023136"/>
    </source>
</evidence>
<name>A0A1R1MLF1_9BACT</name>
<evidence type="ECO:0000259" key="11">
    <source>
        <dbReference type="PROSITE" id="PS51846"/>
    </source>
</evidence>
<evidence type="ECO:0000256" key="3">
    <source>
        <dbReference type="ARBA" id="ARBA00022737"/>
    </source>
</evidence>
<keyword evidence="3" id="KW-0677">Repeat</keyword>
<dbReference type="AlphaFoldDB" id="A0A1R1MLF1"/>
<protein>
    <recommendedName>
        <fullName evidence="14">Hemolysin</fullName>
    </recommendedName>
</protein>